<reference evidence="2 3" key="1">
    <citation type="submission" date="2018-04" db="EMBL/GenBank/DDBJ databases">
        <authorList>
            <person name="Vogel A."/>
        </authorList>
    </citation>
    <scope>NUCLEOTIDE SEQUENCE [LARGE SCALE GENOMIC DNA]</scope>
</reference>
<feature type="region of interest" description="Disordered" evidence="1">
    <location>
        <begin position="294"/>
        <end position="321"/>
    </location>
</feature>
<dbReference type="PANTHER" id="PTHR36386">
    <property type="entry name" value="OS06G0683900 PROTEIN"/>
    <property type="match status" value="1"/>
</dbReference>
<dbReference type="AlphaFoldDB" id="A0A484KI66"/>
<evidence type="ECO:0000313" key="2">
    <source>
        <dbReference type="EMBL" id="VFQ61772.1"/>
    </source>
</evidence>
<organism evidence="2 3">
    <name type="scientific">Cuscuta campestris</name>
    <dbReference type="NCBI Taxonomy" id="132261"/>
    <lineage>
        <taxon>Eukaryota</taxon>
        <taxon>Viridiplantae</taxon>
        <taxon>Streptophyta</taxon>
        <taxon>Embryophyta</taxon>
        <taxon>Tracheophyta</taxon>
        <taxon>Spermatophyta</taxon>
        <taxon>Magnoliopsida</taxon>
        <taxon>eudicotyledons</taxon>
        <taxon>Gunneridae</taxon>
        <taxon>Pentapetalae</taxon>
        <taxon>asterids</taxon>
        <taxon>lamiids</taxon>
        <taxon>Solanales</taxon>
        <taxon>Convolvulaceae</taxon>
        <taxon>Cuscuteae</taxon>
        <taxon>Cuscuta</taxon>
        <taxon>Cuscuta subgen. Grammica</taxon>
        <taxon>Cuscuta sect. Cleistogrammica</taxon>
    </lineage>
</organism>
<keyword evidence="3" id="KW-1185">Reference proteome</keyword>
<evidence type="ECO:0000256" key="1">
    <source>
        <dbReference type="SAM" id="MobiDB-lite"/>
    </source>
</evidence>
<name>A0A484KI66_9ASTE</name>
<dbReference type="Proteomes" id="UP000595140">
    <property type="component" value="Unassembled WGS sequence"/>
</dbReference>
<dbReference type="EMBL" id="OOIL02000203">
    <property type="protein sequence ID" value="VFQ61772.1"/>
    <property type="molecule type" value="Genomic_DNA"/>
</dbReference>
<dbReference type="OrthoDB" id="1932658at2759"/>
<evidence type="ECO:0000313" key="3">
    <source>
        <dbReference type="Proteomes" id="UP000595140"/>
    </source>
</evidence>
<gene>
    <name evidence="2" type="ORF">CCAM_LOCUS3548</name>
</gene>
<feature type="compositionally biased region" description="Basic and acidic residues" evidence="1">
    <location>
        <begin position="308"/>
        <end position="319"/>
    </location>
</feature>
<proteinExistence type="predicted"/>
<protein>
    <submittedName>
        <fullName evidence="2">Uncharacterized protein</fullName>
    </submittedName>
</protein>
<sequence>MSSLQYPQGLTPSDVQIWNNAAFDHGGSEELGRSWSPKNPLLVKKIAESFGSVSTNEKENRSPLLENSICPKSPRRAVKPLYPNGALESAKFVSGVGNFKSGSVNNAEVGIRDEKMIDKEIEEIEKEISLLSSRLQALRTEKAEKSVKNVEKRGRVVTAKFLEPKQILKNADERKKTEERSKIQRRGLSLGPCEILSAVKSPLLGKQGMITPIQPIQSRRKSCFWKLQETDEENQRKTVGKPIPSRQAVTTLPSKKTVKKDEVFLQSVQPKKLFEKSAPAANKKCQRAGRIVPSRYNLSPSTQRKRSFPPEDDKDESKRCDKKRSLSLGKVLLEMVKNPGAEIRVKKRWEIPEEIVLHKGSEEGPERSAEKTCVVMPDKSLLLPRINTNRCVKESPRDSGPAKRVAELAGRKSFFSNVNEEEDDDLEEGERVICQALQFADDD</sequence>
<accession>A0A484KI66</accession>
<dbReference type="PANTHER" id="PTHR36386:SF1">
    <property type="entry name" value="OS06G0683900 PROTEIN"/>
    <property type="match status" value="1"/>
</dbReference>